<dbReference type="PANTHER" id="PTHR24419:SF18">
    <property type="entry name" value="SERINE_THREONINE-PROTEIN KINASE HASPIN"/>
    <property type="match status" value="1"/>
</dbReference>
<dbReference type="GO" id="GO:0005634">
    <property type="term" value="C:nucleus"/>
    <property type="evidence" value="ECO:0007669"/>
    <property type="project" value="TreeGrafter"/>
</dbReference>
<evidence type="ECO:0000256" key="4">
    <source>
        <dbReference type="ARBA" id="ARBA00022454"/>
    </source>
</evidence>
<feature type="region of interest" description="Disordered" evidence="14">
    <location>
        <begin position="500"/>
        <end position="540"/>
    </location>
</feature>
<dbReference type="PANTHER" id="PTHR24419">
    <property type="entry name" value="INTERLEUKIN-1 RECEPTOR-ASSOCIATED KINASE"/>
    <property type="match status" value="1"/>
</dbReference>
<evidence type="ECO:0000313" key="17">
    <source>
        <dbReference type="Proteomes" id="UP000002358"/>
    </source>
</evidence>
<feature type="region of interest" description="Disordered" evidence="14">
    <location>
        <begin position="178"/>
        <end position="199"/>
    </location>
</feature>
<feature type="region of interest" description="Disordered" evidence="14">
    <location>
        <begin position="1002"/>
        <end position="1051"/>
    </location>
</feature>
<organism evidence="16 17">
    <name type="scientific">Nasonia vitripennis</name>
    <name type="common">Parasitic wasp</name>
    <dbReference type="NCBI Taxonomy" id="7425"/>
    <lineage>
        <taxon>Eukaryota</taxon>
        <taxon>Metazoa</taxon>
        <taxon>Ecdysozoa</taxon>
        <taxon>Arthropoda</taxon>
        <taxon>Hexapoda</taxon>
        <taxon>Insecta</taxon>
        <taxon>Pterygota</taxon>
        <taxon>Neoptera</taxon>
        <taxon>Endopterygota</taxon>
        <taxon>Hymenoptera</taxon>
        <taxon>Apocrita</taxon>
        <taxon>Proctotrupomorpha</taxon>
        <taxon>Chalcidoidea</taxon>
        <taxon>Pteromalidae</taxon>
        <taxon>Pteromalinae</taxon>
        <taxon>Nasonia</taxon>
    </lineage>
</organism>
<feature type="compositionally biased region" description="Basic and acidic residues" evidence="14">
    <location>
        <begin position="510"/>
        <end position="528"/>
    </location>
</feature>
<comment type="catalytic activity">
    <reaction evidence="12">
        <text>L-seryl-[protein] + ATP = O-phospho-L-seryl-[protein] + ADP + H(+)</text>
        <dbReference type="Rhea" id="RHEA:17989"/>
        <dbReference type="Rhea" id="RHEA-COMP:9863"/>
        <dbReference type="Rhea" id="RHEA-COMP:11604"/>
        <dbReference type="ChEBI" id="CHEBI:15378"/>
        <dbReference type="ChEBI" id="CHEBI:29999"/>
        <dbReference type="ChEBI" id="CHEBI:30616"/>
        <dbReference type="ChEBI" id="CHEBI:83421"/>
        <dbReference type="ChEBI" id="CHEBI:456216"/>
        <dbReference type="EC" id="2.7.11.1"/>
    </reaction>
</comment>
<feature type="compositionally biased region" description="Polar residues" evidence="14">
    <location>
        <begin position="629"/>
        <end position="648"/>
    </location>
</feature>
<evidence type="ECO:0000256" key="11">
    <source>
        <dbReference type="ARBA" id="ARBA00047899"/>
    </source>
</evidence>
<evidence type="ECO:0000256" key="12">
    <source>
        <dbReference type="ARBA" id="ARBA00048679"/>
    </source>
</evidence>
<feature type="compositionally biased region" description="Acidic residues" evidence="14">
    <location>
        <begin position="1010"/>
        <end position="1020"/>
    </location>
</feature>
<feature type="binding site" evidence="13">
    <location>
        <position position="1266"/>
    </location>
    <ligand>
        <name>ATP</name>
        <dbReference type="ChEBI" id="CHEBI:30616"/>
    </ligand>
</feature>
<dbReference type="GeneID" id="100122327"/>
<comment type="catalytic activity">
    <reaction evidence="11">
        <text>L-threonyl-[protein] + ATP = O-phospho-L-threonyl-[protein] + ADP + H(+)</text>
        <dbReference type="Rhea" id="RHEA:46608"/>
        <dbReference type="Rhea" id="RHEA-COMP:11060"/>
        <dbReference type="Rhea" id="RHEA-COMP:11605"/>
        <dbReference type="ChEBI" id="CHEBI:15378"/>
        <dbReference type="ChEBI" id="CHEBI:30013"/>
        <dbReference type="ChEBI" id="CHEBI:30616"/>
        <dbReference type="ChEBI" id="CHEBI:61977"/>
        <dbReference type="ChEBI" id="CHEBI:456216"/>
        <dbReference type="EC" id="2.7.11.1"/>
    </reaction>
</comment>
<feature type="compositionally biased region" description="Basic and acidic residues" evidence="14">
    <location>
        <begin position="777"/>
        <end position="788"/>
    </location>
</feature>
<feature type="compositionally biased region" description="Polar residues" evidence="14">
    <location>
        <begin position="319"/>
        <end position="332"/>
    </location>
</feature>
<dbReference type="PROSITE" id="PS50011">
    <property type="entry name" value="PROTEIN_KINASE_DOM"/>
    <property type="match status" value="1"/>
</dbReference>
<comment type="subcellular location">
    <subcellularLocation>
        <location evidence="1">Chromosome</location>
    </subcellularLocation>
    <subcellularLocation>
        <location evidence="2">Cytoplasm</location>
    </subcellularLocation>
</comment>
<evidence type="ECO:0000259" key="15">
    <source>
        <dbReference type="PROSITE" id="PS50011"/>
    </source>
</evidence>
<dbReference type="GO" id="GO:0005737">
    <property type="term" value="C:cytoplasm"/>
    <property type="evidence" value="ECO:0007669"/>
    <property type="project" value="UniProtKB-SubCell"/>
</dbReference>
<keyword evidence="4" id="KW-0158">Chromosome</keyword>
<dbReference type="SMR" id="A0A7M7J2V8"/>
<sequence>MERQTIKTYSRKAPITEYKPSSALVPSFPNPVEHPHVRESRLNDKTLVVDVFEDTFDRIATGVVVKSPKKYASPHSSDTNDSDNSSDDYFKRPTRAEEETERKRVSDEFWEQENQQFEKDSAKTRQRNKKGATSKKAGVKRKKFISKSSDEEDDSTANKQYAKVTKFKEPKQQIRKVVKRNKKGSPAKGKVPEIHFPGEDKNLANAEDGQLNSSVMVNDCSLGFIDENVQMSKDICNVNQKKFLHDFPTSTPRDHKQKLIVNVQNLSPITLNKEHLSVADTESISKEKHVLRESNLNDISSQMTSLSKESNKVVESKSMQIEKNSQSNSYIHTPSKFISDRKERSETEDEDHVVEENNDENNSSMCALLPANANVDSDRNLKENDKLQVTNGKTQFFNRTPTRRNQRNDIPSFVESPLLFDDTEQSQHIKGRSVASSNISNITGESNDESLKNTHTSKKNSSAFKNLYGELENTQREHFNESSYSPHEWSNDYDSSYGDFTNKNKTMVNRTEDPERRNLENSHKDKQIDTNNTSMDKELSKESILNASESSQRQSSGNSELQEIEDVASLVNTLDPKNESINSIITNKSSDDQRKISETDNVISQDIENSVETIHEIDNNSNSFELHIESNTSSTKSDSLISENQVSSKIPKATESIEIQPEEQITDQCSKIDNADEHVGQNSMNHENQINECSRPTISSSTNERSIQNNEDDERLNGQKLIIRLTKLSPDFYKSSPVFLTKTSRRKQLQMQTKNVKKSRVSRKGTKKTVSDNENSDVEKLDENRESRSFVLSGRVTKSKTNKKALKKSTRTSRKKKESYKSYAMDIVENGILQHNKTGSEESEDKYKKLCQLFNIKELCVLLSKLPDLDMENKLSVSRRKSTNPIIKRKSSRKSKSVYKLGDEDKSGNESINKTVEDSTINVDAERNNSIKINKYIDGIDQETLTLNEQRNPENRNEINASFNGEELCDILSKLNDPVKITIRRNPYKRLDRPLAAITEHLVEQPSRIDEEEEEEEEEENGNKEENNIETRKTDKNLVTNSSIEESDTNKLADDQTHPIFLKPGKSWARSLSIINHFHTGQNLDQLAVGRGKSWRHSVQTILNMQSEANAQAVARNNSEDKDEHSQSFNMPVVPPRVSNRVSTIVTSPSRFSRFSIRIIPDGKRSTLTDDFTHSRGSSNISDRTRKTSLARKTSLKIRRETLIETEEDLIRSAKDIILKRCKQTSYLQFSDCFPDSYIENCRKIGEGVYGEVFLYQNKTEKSVIKIIPIEGDELVNCERQKKFHEILSEIIISEELHKLRFGSDFNTNGFVGVNRIMCVIGKYPEKLIDLWNAYDQEKNSENDCPTMFYDDQLYIILELAHGGQDLEAYVFQNASESYSIFLQTAFTLAVAEQALEFEHRDLHWGNILISKSDDNESTYKLGSEEISLPTKGVKVSVIDFTLSRMSYQSCKIFNDLAADPTLFTAQGEYQFDIYRMMRDNVNNDWQQFNPYTNVLWLDYTLDKMITAARYKRKTSKIHKSAIEGMKMLRKEVLNYKSAFEFVSKCEIITNAAKT</sequence>
<feature type="compositionally biased region" description="Acidic residues" evidence="14">
    <location>
        <begin position="346"/>
        <end position="359"/>
    </location>
</feature>
<evidence type="ECO:0000256" key="14">
    <source>
        <dbReference type="SAM" id="MobiDB-lite"/>
    </source>
</evidence>
<feature type="region of interest" description="Disordered" evidence="14">
    <location>
        <begin position="319"/>
        <end position="364"/>
    </location>
</feature>
<dbReference type="RefSeq" id="XP_016845737.1">
    <property type="nucleotide sequence ID" value="XM_016990248.3"/>
</dbReference>
<dbReference type="KEGG" id="nvi:100122327"/>
<dbReference type="FunFam" id="1.10.510.10:FF:000401">
    <property type="entry name" value="serine/threonine-protein kinase haspin"/>
    <property type="match status" value="1"/>
</dbReference>
<dbReference type="GO" id="GO:0072354">
    <property type="term" value="F:histone H3T3 kinase activity"/>
    <property type="evidence" value="ECO:0007669"/>
    <property type="project" value="TreeGrafter"/>
</dbReference>
<dbReference type="GO" id="GO:0005694">
    <property type="term" value="C:chromosome"/>
    <property type="evidence" value="ECO:0007669"/>
    <property type="project" value="UniProtKB-SubCell"/>
</dbReference>
<dbReference type="PROSITE" id="PS00107">
    <property type="entry name" value="PROTEIN_KINASE_ATP"/>
    <property type="match status" value="1"/>
</dbReference>
<feature type="region of interest" description="Disordered" evidence="14">
    <location>
        <begin position="678"/>
        <end position="713"/>
    </location>
</feature>
<evidence type="ECO:0000256" key="7">
    <source>
        <dbReference type="ARBA" id="ARBA00022679"/>
    </source>
</evidence>
<evidence type="ECO:0000256" key="6">
    <source>
        <dbReference type="ARBA" id="ARBA00022527"/>
    </source>
</evidence>
<feature type="compositionally biased region" description="Basic residues" evidence="14">
    <location>
        <begin position="124"/>
        <end position="145"/>
    </location>
</feature>
<dbReference type="SMART" id="SM01331">
    <property type="entry name" value="DUF3635"/>
    <property type="match status" value="1"/>
</dbReference>
<evidence type="ECO:0000256" key="9">
    <source>
        <dbReference type="ARBA" id="ARBA00022777"/>
    </source>
</evidence>
<dbReference type="InterPro" id="IPR011009">
    <property type="entry name" value="Kinase-like_dom_sf"/>
</dbReference>
<feature type="region of interest" description="Disordered" evidence="14">
    <location>
        <begin position="425"/>
        <end position="459"/>
    </location>
</feature>
<accession>A0A7M7J2V8</accession>
<dbReference type="OrthoDB" id="21018at2759"/>
<dbReference type="Gene3D" id="3.30.200.20">
    <property type="entry name" value="Phosphorylase Kinase, domain 1"/>
    <property type="match status" value="1"/>
</dbReference>
<dbReference type="Gene3D" id="1.10.510.10">
    <property type="entry name" value="Transferase(Phosphotransferase) domain 1"/>
    <property type="match status" value="1"/>
</dbReference>
<dbReference type="SUPFAM" id="SSF56112">
    <property type="entry name" value="Protein kinase-like (PK-like)"/>
    <property type="match status" value="1"/>
</dbReference>
<proteinExistence type="predicted"/>
<feature type="compositionally biased region" description="Basic residues" evidence="14">
    <location>
        <begin position="877"/>
        <end position="897"/>
    </location>
</feature>
<feature type="domain" description="Protein kinase" evidence="15">
    <location>
        <begin position="1239"/>
        <end position="1555"/>
    </location>
</feature>
<evidence type="ECO:0000256" key="8">
    <source>
        <dbReference type="ARBA" id="ARBA00022741"/>
    </source>
</evidence>
<dbReference type="InterPro" id="IPR017441">
    <property type="entry name" value="Protein_kinase_ATP_BS"/>
</dbReference>
<keyword evidence="9" id="KW-0418">Kinase</keyword>
<evidence type="ECO:0000256" key="5">
    <source>
        <dbReference type="ARBA" id="ARBA00022490"/>
    </source>
</evidence>
<feature type="compositionally biased region" description="Basic residues" evidence="14">
    <location>
        <begin position="755"/>
        <end position="767"/>
    </location>
</feature>
<keyword evidence="17" id="KW-1185">Reference proteome</keyword>
<protein>
    <recommendedName>
        <fullName evidence="3">non-specific serine/threonine protein kinase</fullName>
        <ecNumber evidence="3">2.7.11.1</ecNumber>
    </recommendedName>
</protein>
<feature type="region of interest" description="Disordered" evidence="14">
    <location>
        <begin position="877"/>
        <end position="911"/>
    </location>
</feature>
<keyword evidence="5" id="KW-0963">Cytoplasm</keyword>
<dbReference type="InParanoid" id="A0A7M7J2V8"/>
<keyword evidence="7" id="KW-0808">Transferase</keyword>
<keyword evidence="10 13" id="KW-0067">ATP-binding</keyword>
<dbReference type="Pfam" id="PF12330">
    <property type="entry name" value="Haspin_kinase"/>
    <property type="match status" value="1"/>
</dbReference>
<feature type="compositionally biased region" description="Polar residues" evidence="14">
    <location>
        <begin position="434"/>
        <end position="445"/>
    </location>
</feature>
<dbReference type="CTD" id="83903"/>
<keyword evidence="6" id="KW-0723">Serine/threonine-protein kinase</keyword>
<evidence type="ECO:0000256" key="1">
    <source>
        <dbReference type="ARBA" id="ARBA00004286"/>
    </source>
</evidence>
<dbReference type="Proteomes" id="UP000002358">
    <property type="component" value="Chromosome 1"/>
</dbReference>
<dbReference type="EC" id="2.7.11.1" evidence="3"/>
<name>A0A7M7J2V8_NASVI</name>
<dbReference type="GO" id="GO:0005524">
    <property type="term" value="F:ATP binding"/>
    <property type="evidence" value="ECO:0007669"/>
    <property type="project" value="UniProtKB-UniRule"/>
</dbReference>
<evidence type="ECO:0000256" key="10">
    <source>
        <dbReference type="ARBA" id="ARBA00022840"/>
    </source>
</evidence>
<evidence type="ECO:0000313" key="16">
    <source>
        <dbReference type="EnsemblMetazoa" id="XP_016845737"/>
    </source>
</evidence>
<feature type="compositionally biased region" description="Basic and acidic residues" evidence="14">
    <location>
        <begin position="88"/>
        <end position="107"/>
    </location>
</feature>
<dbReference type="GO" id="GO:0000278">
    <property type="term" value="P:mitotic cell cycle"/>
    <property type="evidence" value="ECO:0007669"/>
    <property type="project" value="TreeGrafter"/>
</dbReference>
<dbReference type="GO" id="GO:0035556">
    <property type="term" value="P:intracellular signal transduction"/>
    <property type="evidence" value="ECO:0007669"/>
    <property type="project" value="TreeGrafter"/>
</dbReference>
<feature type="region of interest" description="Disordered" evidence="14">
    <location>
        <begin position="629"/>
        <end position="656"/>
    </location>
</feature>
<evidence type="ECO:0000256" key="2">
    <source>
        <dbReference type="ARBA" id="ARBA00004496"/>
    </source>
</evidence>
<feature type="compositionally biased region" description="Basic and acidic residues" evidence="14">
    <location>
        <begin position="190"/>
        <end position="199"/>
    </location>
</feature>
<feature type="compositionally biased region" description="Polar residues" evidence="14">
    <location>
        <begin position="500"/>
        <end position="509"/>
    </location>
</feature>
<dbReference type="InterPro" id="IPR024604">
    <property type="entry name" value="GSG2_C"/>
</dbReference>
<feature type="compositionally biased region" description="Basic and acidic residues" evidence="14">
    <location>
        <begin position="1021"/>
        <end position="1036"/>
    </location>
</feature>
<evidence type="ECO:0000256" key="3">
    <source>
        <dbReference type="ARBA" id="ARBA00012513"/>
    </source>
</evidence>
<dbReference type="EnsemblMetazoa" id="XM_016990248">
    <property type="protein sequence ID" value="XP_016845737"/>
    <property type="gene ID" value="LOC100122327"/>
</dbReference>
<reference evidence="16" key="1">
    <citation type="submission" date="2021-01" db="UniProtKB">
        <authorList>
            <consortium name="EnsemblMetazoa"/>
        </authorList>
    </citation>
    <scope>IDENTIFICATION</scope>
</reference>
<feature type="region of interest" description="Disordered" evidence="14">
    <location>
        <begin position="67"/>
        <end position="158"/>
    </location>
</feature>
<feature type="region of interest" description="Disordered" evidence="14">
    <location>
        <begin position="743"/>
        <end position="818"/>
    </location>
</feature>
<feature type="compositionally biased region" description="Polar residues" evidence="14">
    <location>
        <begin position="680"/>
        <end position="709"/>
    </location>
</feature>
<feature type="compositionally biased region" description="Basic residues" evidence="14">
    <location>
        <begin position="797"/>
        <end position="818"/>
    </location>
</feature>
<dbReference type="InterPro" id="IPR000719">
    <property type="entry name" value="Prot_kinase_dom"/>
</dbReference>
<evidence type="ECO:0000256" key="13">
    <source>
        <dbReference type="PROSITE-ProRule" id="PRU10141"/>
    </source>
</evidence>
<keyword evidence="8 13" id="KW-0547">Nucleotide-binding</keyword>